<dbReference type="EMBL" id="FMXQ01000006">
    <property type="protein sequence ID" value="SDB39550.1"/>
    <property type="molecule type" value="Genomic_DNA"/>
</dbReference>
<dbReference type="GO" id="GO:0071555">
    <property type="term" value="P:cell wall organization"/>
    <property type="evidence" value="ECO:0007669"/>
    <property type="project" value="UniProtKB-KW"/>
</dbReference>
<evidence type="ECO:0000256" key="1">
    <source>
        <dbReference type="ARBA" id="ARBA00001561"/>
    </source>
</evidence>
<dbReference type="Proteomes" id="UP000199071">
    <property type="component" value="Unassembled WGS sequence"/>
</dbReference>
<dbReference type="STRING" id="665467.SAMN02982931_02952"/>
<evidence type="ECO:0000313" key="9">
    <source>
        <dbReference type="Proteomes" id="UP000199071"/>
    </source>
</evidence>
<evidence type="ECO:0000259" key="7">
    <source>
        <dbReference type="SMART" id="SM00644"/>
    </source>
</evidence>
<dbReference type="SMART" id="SM00644">
    <property type="entry name" value="Ami_2"/>
    <property type="match status" value="1"/>
</dbReference>
<evidence type="ECO:0000256" key="5">
    <source>
        <dbReference type="ARBA" id="ARBA00023316"/>
    </source>
</evidence>
<dbReference type="AlphaFoldDB" id="A0A1G6D390"/>
<dbReference type="GO" id="GO:0008745">
    <property type="term" value="F:N-acetylmuramoyl-L-alanine amidase activity"/>
    <property type="evidence" value="ECO:0007669"/>
    <property type="project" value="UniProtKB-EC"/>
</dbReference>
<dbReference type="InterPro" id="IPR002477">
    <property type="entry name" value="Peptidoglycan-bd-like"/>
</dbReference>
<evidence type="ECO:0000256" key="6">
    <source>
        <dbReference type="SAM" id="MobiDB-lite"/>
    </source>
</evidence>
<reference evidence="8 9" key="1">
    <citation type="submission" date="2016-10" db="EMBL/GenBank/DDBJ databases">
        <authorList>
            <person name="de Groot N.N."/>
        </authorList>
    </citation>
    <scope>NUCLEOTIDE SEQUENCE [LARGE SCALE GENOMIC DNA]</scope>
    <source>
        <strain evidence="8 9">ATCC 35022</strain>
    </source>
</reference>
<proteinExistence type="inferred from homology"/>
<dbReference type="InterPro" id="IPR051206">
    <property type="entry name" value="NAMLAA_amidase_2"/>
</dbReference>
<dbReference type="PANTHER" id="PTHR30417">
    <property type="entry name" value="N-ACETYLMURAMOYL-L-ALANINE AMIDASE AMID"/>
    <property type="match status" value="1"/>
</dbReference>
<evidence type="ECO:0000256" key="3">
    <source>
        <dbReference type="ARBA" id="ARBA00011901"/>
    </source>
</evidence>
<evidence type="ECO:0000256" key="2">
    <source>
        <dbReference type="ARBA" id="ARBA00007553"/>
    </source>
</evidence>
<dbReference type="EC" id="3.5.1.28" evidence="3"/>
<dbReference type="PANTHER" id="PTHR30417:SF1">
    <property type="entry name" value="N-ACETYLMURAMOYL-L-ALANINE AMIDASE AMID"/>
    <property type="match status" value="1"/>
</dbReference>
<dbReference type="Gene3D" id="3.40.80.10">
    <property type="entry name" value="Peptidoglycan recognition protein-like"/>
    <property type="match status" value="1"/>
</dbReference>
<dbReference type="SUPFAM" id="SSF55846">
    <property type="entry name" value="N-acetylmuramoyl-L-alanine amidase-like"/>
    <property type="match status" value="1"/>
</dbReference>
<dbReference type="RefSeq" id="WP_090877292.1">
    <property type="nucleotide sequence ID" value="NZ_FMXQ01000006.1"/>
</dbReference>
<name>A0A1G6D390_9HYPH</name>
<dbReference type="CDD" id="cd06583">
    <property type="entry name" value="PGRP"/>
    <property type="match status" value="1"/>
</dbReference>
<evidence type="ECO:0000256" key="4">
    <source>
        <dbReference type="ARBA" id="ARBA00022801"/>
    </source>
</evidence>
<organism evidence="8 9">
    <name type="scientific">Bauldia litoralis</name>
    <dbReference type="NCBI Taxonomy" id="665467"/>
    <lineage>
        <taxon>Bacteria</taxon>
        <taxon>Pseudomonadati</taxon>
        <taxon>Pseudomonadota</taxon>
        <taxon>Alphaproteobacteria</taxon>
        <taxon>Hyphomicrobiales</taxon>
        <taxon>Kaistiaceae</taxon>
        <taxon>Bauldia</taxon>
    </lineage>
</organism>
<keyword evidence="4" id="KW-0378">Hydrolase</keyword>
<dbReference type="InterPro" id="IPR036366">
    <property type="entry name" value="PGBDSf"/>
</dbReference>
<dbReference type="InterPro" id="IPR002502">
    <property type="entry name" value="Amidase_domain"/>
</dbReference>
<dbReference type="GO" id="GO:0009254">
    <property type="term" value="P:peptidoglycan turnover"/>
    <property type="evidence" value="ECO:0007669"/>
    <property type="project" value="TreeGrafter"/>
</dbReference>
<accession>A0A1G6D390</accession>
<dbReference type="SUPFAM" id="SSF47090">
    <property type="entry name" value="PGBD-like"/>
    <property type="match status" value="1"/>
</dbReference>
<sequence length="253" mass="27225">MLAPDTIEQHPSPNHGPRPRGTPVDILLLHYTGMETDVGALSWLCNPASQVSSHYFIFEDGRVVQLVDESRRAWHAGRGSWAGDTDINSRSIGIELAHPGHEHGYRAFADPQIAALIALSTGILSRHPIAPARVLAHSDVAPARKEDPGELFPWQRLHAAGIGHWVPPAPVAAGAAFRRGDRGDAVADLQHRFRQYGYGLDEDSEFGPETEAVVVAFQRHFRPACFDGVADAATLATLDRLIAALPGAVPAGA</sequence>
<dbReference type="InterPro" id="IPR036365">
    <property type="entry name" value="PGBD-like_sf"/>
</dbReference>
<dbReference type="InterPro" id="IPR036505">
    <property type="entry name" value="Amidase/PGRP_sf"/>
</dbReference>
<feature type="region of interest" description="Disordered" evidence="6">
    <location>
        <begin position="1"/>
        <end position="21"/>
    </location>
</feature>
<dbReference type="Pfam" id="PF01471">
    <property type="entry name" value="PG_binding_1"/>
    <property type="match status" value="1"/>
</dbReference>
<keyword evidence="9" id="KW-1185">Reference proteome</keyword>
<keyword evidence="5" id="KW-0961">Cell wall biogenesis/degradation</keyword>
<gene>
    <name evidence="8" type="ORF">SAMN02982931_02952</name>
</gene>
<dbReference type="OrthoDB" id="9794842at2"/>
<feature type="domain" description="N-acetylmuramoyl-L-alanine amidase" evidence="7">
    <location>
        <begin position="12"/>
        <end position="149"/>
    </location>
</feature>
<protein>
    <recommendedName>
        <fullName evidence="3">N-acetylmuramoyl-L-alanine amidase</fullName>
        <ecNumber evidence="3">3.5.1.28</ecNumber>
    </recommendedName>
</protein>
<dbReference type="GO" id="GO:0019867">
    <property type="term" value="C:outer membrane"/>
    <property type="evidence" value="ECO:0007669"/>
    <property type="project" value="TreeGrafter"/>
</dbReference>
<comment type="similarity">
    <text evidence="2">Belongs to the N-acetylmuramoyl-L-alanine amidase 2 family.</text>
</comment>
<dbReference type="GO" id="GO:0009253">
    <property type="term" value="P:peptidoglycan catabolic process"/>
    <property type="evidence" value="ECO:0007669"/>
    <property type="project" value="InterPro"/>
</dbReference>
<dbReference type="Pfam" id="PF01510">
    <property type="entry name" value="Amidase_2"/>
    <property type="match status" value="1"/>
</dbReference>
<comment type="catalytic activity">
    <reaction evidence="1">
        <text>Hydrolyzes the link between N-acetylmuramoyl residues and L-amino acid residues in certain cell-wall glycopeptides.</text>
        <dbReference type="EC" id="3.5.1.28"/>
    </reaction>
</comment>
<dbReference type="Gene3D" id="1.10.101.10">
    <property type="entry name" value="PGBD-like superfamily/PGBD"/>
    <property type="match status" value="1"/>
</dbReference>
<evidence type="ECO:0000313" key="8">
    <source>
        <dbReference type="EMBL" id="SDB39550.1"/>
    </source>
</evidence>